<dbReference type="InterPro" id="IPR052126">
    <property type="entry name" value="Spindle_Org/Thrombomodulin"/>
</dbReference>
<keyword evidence="3" id="KW-1185">Reference proteome</keyword>
<evidence type="ECO:0000313" key="3">
    <source>
        <dbReference type="Proteomes" id="UP000887569"/>
    </source>
</evidence>
<evidence type="ECO:0000256" key="1">
    <source>
        <dbReference type="ARBA" id="ARBA00022737"/>
    </source>
</evidence>
<keyword evidence="1" id="KW-0677">Repeat</keyword>
<dbReference type="WBParaSite" id="PgR086X_g012_t01">
    <property type="protein sequence ID" value="PgR086X_g012_t01"/>
    <property type="gene ID" value="PgR086X_g012"/>
</dbReference>
<dbReference type="PROSITE" id="PS51549">
    <property type="entry name" value="DM13"/>
    <property type="match status" value="1"/>
</dbReference>
<name>A0A915C558_PARUN</name>
<sequence>ASSFQPVSLVDRLKTLPGMGAEGFTDNSERSLQRLSEKIITGEIASRPTNPPVNVRSHAAVQTTRSAMRSLPEVQYSRLAPAPLLPVSPMSTNIAESIFAQSQIRHAPPGISGNGIGNAVDGGTSLFSTENAVENISKFARNLLALPASNQELFSALAALLTGPKLPAPINNALVDTQSASTASNIINAQEVFPSLAKKNLAKEKSSVNNTGNITEGLLKQLPEEQRSLLQAAIQSGELEAHALASAMRSVNNDSKIISDNRLLEWIQQNRPQVNNRRNNLASTSEKLPYYGKYCGSFSEQADLKKQFAVTGAVWAVDDHRFVVSKFQFIPGSLDAENVTFWAGPKVITGNMVDDSFPSVNGFYLRPVPIDLTEFLSREIKVVEAKIRTGKTHTNNSKSSLPLRKVRDTNHSVEVISADIFNGTTAAVLSRRSVNEEENTKKVAQLLLKEVILKAFEDDTHNASQFITYDDIRVQLNGTDNDGDVVATLGSSTTISPEKISTRSAGLDLKTAPFVEPECYPQALGWHAGFQPLLLTLPDDKWLKTVYWLSLRDHKRNRTVSSVLIPNGPAFKIPAIVQLRPLVSNGVYSVSSGPIKVLNTKTIEISNFTFGANGIAAWFIVGKDILPNGSGHIVPIYDRSQSTFDCDSLRDYSNETVTLRLPGSLDVKDVFWFSVFSITEGISLSHIYLPYNDMHLPPDLSAVTTPRCVWKPE</sequence>
<evidence type="ECO:0000259" key="2">
    <source>
        <dbReference type="PROSITE" id="PS51549"/>
    </source>
</evidence>
<protein>
    <submittedName>
        <fullName evidence="4">DM13 domain-containing protein</fullName>
    </submittedName>
</protein>
<reference evidence="4" key="1">
    <citation type="submission" date="2022-11" db="UniProtKB">
        <authorList>
            <consortium name="WormBaseParasite"/>
        </authorList>
    </citation>
    <scope>IDENTIFICATION</scope>
</reference>
<feature type="domain" description="DM13" evidence="2">
    <location>
        <begin position="577"/>
        <end position="690"/>
    </location>
</feature>
<dbReference type="Pfam" id="PF10517">
    <property type="entry name" value="DM13"/>
    <property type="match status" value="1"/>
</dbReference>
<accession>A0A915C558</accession>
<proteinExistence type="predicted"/>
<organism evidence="3 4">
    <name type="scientific">Parascaris univalens</name>
    <name type="common">Nematode worm</name>
    <dbReference type="NCBI Taxonomy" id="6257"/>
    <lineage>
        <taxon>Eukaryota</taxon>
        <taxon>Metazoa</taxon>
        <taxon>Ecdysozoa</taxon>
        <taxon>Nematoda</taxon>
        <taxon>Chromadorea</taxon>
        <taxon>Rhabditida</taxon>
        <taxon>Spirurina</taxon>
        <taxon>Ascaridomorpha</taxon>
        <taxon>Ascaridoidea</taxon>
        <taxon>Ascarididae</taxon>
        <taxon>Parascaris</taxon>
    </lineage>
</organism>
<dbReference type="PANTHER" id="PTHR24036">
    <property type="entry name" value="SKELETOR-RELATED"/>
    <property type="match status" value="1"/>
</dbReference>
<evidence type="ECO:0000313" key="4">
    <source>
        <dbReference type="WBParaSite" id="PgR086X_g012_t01"/>
    </source>
</evidence>
<dbReference type="InterPro" id="IPR019545">
    <property type="entry name" value="DM13_domain"/>
</dbReference>
<dbReference type="AlphaFoldDB" id="A0A915C558"/>
<dbReference type="SMART" id="SM00686">
    <property type="entry name" value="DM13"/>
    <property type="match status" value="1"/>
</dbReference>
<dbReference type="PANTHER" id="PTHR24036:SF5">
    <property type="entry name" value="THROMBOMODULIN"/>
    <property type="match status" value="1"/>
</dbReference>
<dbReference type="Proteomes" id="UP000887569">
    <property type="component" value="Unplaced"/>
</dbReference>